<name>A0ABR1N3Y7_9PEZI</name>
<accession>A0ABR1N3Y7</accession>
<organism evidence="2 3">
    <name type="scientific">Phyllosticta paracitricarpa</name>
    <dbReference type="NCBI Taxonomy" id="2016321"/>
    <lineage>
        <taxon>Eukaryota</taxon>
        <taxon>Fungi</taxon>
        <taxon>Dikarya</taxon>
        <taxon>Ascomycota</taxon>
        <taxon>Pezizomycotina</taxon>
        <taxon>Dothideomycetes</taxon>
        <taxon>Dothideomycetes incertae sedis</taxon>
        <taxon>Botryosphaeriales</taxon>
        <taxon>Phyllostictaceae</taxon>
        <taxon>Phyllosticta</taxon>
    </lineage>
</organism>
<proteinExistence type="predicted"/>
<dbReference type="EMBL" id="JBBPBF010000020">
    <property type="protein sequence ID" value="KAK7609933.1"/>
    <property type="molecule type" value="Genomic_DNA"/>
</dbReference>
<dbReference type="Proteomes" id="UP001367316">
    <property type="component" value="Unassembled WGS sequence"/>
</dbReference>
<reference evidence="2 3" key="1">
    <citation type="submission" date="2024-04" db="EMBL/GenBank/DDBJ databases">
        <title>Phyllosticta paracitricarpa is synonymous to the EU quarantine fungus P. citricarpa based on phylogenomic analyses.</title>
        <authorList>
            <consortium name="Lawrence Berkeley National Laboratory"/>
            <person name="Van ingen-buijs V.A."/>
            <person name="Van westerhoven A.C."/>
            <person name="Haridas S."/>
            <person name="Skiadas P."/>
            <person name="Martin F."/>
            <person name="Groenewald J.Z."/>
            <person name="Crous P.W."/>
            <person name="Seidl M.F."/>
        </authorList>
    </citation>
    <scope>NUCLEOTIDE SEQUENCE [LARGE SCALE GENOMIC DNA]</scope>
    <source>
        <strain evidence="2 3">CBS 141358</strain>
    </source>
</reference>
<keyword evidence="1" id="KW-0812">Transmembrane</keyword>
<evidence type="ECO:0000313" key="2">
    <source>
        <dbReference type="EMBL" id="KAK7609933.1"/>
    </source>
</evidence>
<keyword evidence="3" id="KW-1185">Reference proteome</keyword>
<keyword evidence="1" id="KW-0472">Membrane</keyword>
<protein>
    <submittedName>
        <fullName evidence="2">Uncharacterized protein</fullName>
    </submittedName>
</protein>
<feature type="transmembrane region" description="Helical" evidence="1">
    <location>
        <begin position="40"/>
        <end position="61"/>
    </location>
</feature>
<keyword evidence="1" id="KW-1133">Transmembrane helix</keyword>
<comment type="caution">
    <text evidence="2">The sequence shown here is derived from an EMBL/GenBank/DDBJ whole genome shotgun (WGS) entry which is preliminary data.</text>
</comment>
<gene>
    <name evidence="2" type="ORF">JOL62DRAFT_149271</name>
</gene>
<sequence length="143" mass="15967">MLLWTCLSFAIFDAGFLEGLMLCLAMGSRCVVQIESKQRQGVLVLVLLFWASGLLQSIVFAQRQLQRHLAQFALVTTVIYCDLFSKSKLTSVIESPMIQLLKLVAFQWCQLTKMLPSCCFFSTNALLTLGSLAIEHLGSIPFN</sequence>
<evidence type="ECO:0000256" key="1">
    <source>
        <dbReference type="SAM" id="Phobius"/>
    </source>
</evidence>
<evidence type="ECO:0000313" key="3">
    <source>
        <dbReference type="Proteomes" id="UP001367316"/>
    </source>
</evidence>